<dbReference type="GO" id="GO:0003700">
    <property type="term" value="F:DNA-binding transcription factor activity"/>
    <property type="evidence" value="ECO:0007669"/>
    <property type="project" value="InterPro"/>
</dbReference>
<evidence type="ECO:0000256" key="1">
    <source>
        <dbReference type="ARBA" id="ARBA00023015"/>
    </source>
</evidence>
<keyword evidence="2" id="KW-0804">Transcription</keyword>
<dbReference type="AlphaFoldDB" id="R4YYY6"/>
<dbReference type="GO" id="GO:0043565">
    <property type="term" value="F:sequence-specific DNA binding"/>
    <property type="evidence" value="ECO:0007669"/>
    <property type="project" value="InterPro"/>
</dbReference>
<dbReference type="PROSITE" id="PS01124">
    <property type="entry name" value="HTH_ARAC_FAMILY_2"/>
    <property type="match status" value="1"/>
</dbReference>
<dbReference type="InterPro" id="IPR009057">
    <property type="entry name" value="Homeodomain-like_sf"/>
</dbReference>
<dbReference type="Pfam" id="PF00165">
    <property type="entry name" value="HTH_AraC"/>
    <property type="match status" value="1"/>
</dbReference>
<dbReference type="SUPFAM" id="SSF46689">
    <property type="entry name" value="Homeodomain-like"/>
    <property type="match status" value="1"/>
</dbReference>
<dbReference type="InterPro" id="IPR018060">
    <property type="entry name" value="HTH_AraC"/>
</dbReference>
<accession>R4YYY6</accession>
<gene>
    <name evidence="4" type="ORF">BN381_290152</name>
</gene>
<dbReference type="EMBL" id="CANL01000022">
    <property type="protein sequence ID" value="CCM63784.1"/>
    <property type="molecule type" value="Genomic_DNA"/>
</dbReference>
<evidence type="ECO:0000313" key="4">
    <source>
        <dbReference type="EMBL" id="CCM63784.1"/>
    </source>
</evidence>
<comment type="caution">
    <text evidence="4">The sequence shown here is derived from an EMBL/GenBank/DDBJ whole genome shotgun (WGS) entry which is preliminary data.</text>
</comment>
<sequence length="88" mass="10070">MFWVMSHREASNRLLLRARDHMARSFRDPLDVPALARIACCSQAHFSRSFTEIVGESPTRYRQRGDVEAVPNCFVKAWVRPSSFGEAS</sequence>
<dbReference type="STRING" id="1229780.BN381_290152"/>
<reference evidence="4 5" key="1">
    <citation type="journal article" date="2013" name="ISME J.">
        <title>Metabolic model for the filamentous 'Candidatus Microthrix parvicella' based on genomic and metagenomic analyses.</title>
        <authorList>
            <person name="Jon McIlroy S."/>
            <person name="Kristiansen R."/>
            <person name="Albertsen M."/>
            <person name="Michael Karst S."/>
            <person name="Rossetti S."/>
            <person name="Lund Nielsen J."/>
            <person name="Tandoi V."/>
            <person name="James Seviour R."/>
            <person name="Nielsen P.H."/>
        </authorList>
    </citation>
    <scope>NUCLEOTIDE SEQUENCE [LARGE SCALE GENOMIC DNA]</scope>
    <source>
        <strain evidence="4 5">RN1</strain>
    </source>
</reference>
<evidence type="ECO:0000313" key="5">
    <source>
        <dbReference type="Proteomes" id="UP000018291"/>
    </source>
</evidence>
<organism evidence="4 5">
    <name type="scientific">Candidatus Neomicrothrix parvicella RN1</name>
    <dbReference type="NCBI Taxonomy" id="1229780"/>
    <lineage>
        <taxon>Bacteria</taxon>
        <taxon>Bacillati</taxon>
        <taxon>Actinomycetota</taxon>
        <taxon>Acidimicrobiia</taxon>
        <taxon>Acidimicrobiales</taxon>
        <taxon>Microthrixaceae</taxon>
        <taxon>Candidatus Neomicrothrix</taxon>
    </lineage>
</organism>
<proteinExistence type="predicted"/>
<dbReference type="eggNOG" id="COG4977">
    <property type="taxonomic scope" value="Bacteria"/>
</dbReference>
<feature type="domain" description="HTH araC/xylS-type" evidence="3">
    <location>
        <begin position="42"/>
        <end position="64"/>
    </location>
</feature>
<evidence type="ECO:0000256" key="2">
    <source>
        <dbReference type="ARBA" id="ARBA00023163"/>
    </source>
</evidence>
<dbReference type="Gene3D" id="1.10.10.60">
    <property type="entry name" value="Homeodomain-like"/>
    <property type="match status" value="1"/>
</dbReference>
<dbReference type="HOGENOM" id="CLU_2463357_0_0_11"/>
<protein>
    <submittedName>
        <fullName evidence="4">Putative Transcriptional regulator</fullName>
    </submittedName>
</protein>
<name>R4YYY6_9ACTN</name>
<keyword evidence="1" id="KW-0805">Transcription regulation</keyword>
<evidence type="ECO:0000259" key="3">
    <source>
        <dbReference type="PROSITE" id="PS01124"/>
    </source>
</evidence>
<keyword evidence="5" id="KW-1185">Reference proteome</keyword>
<dbReference type="Proteomes" id="UP000018291">
    <property type="component" value="Unassembled WGS sequence"/>
</dbReference>